<organism evidence="2 3">
    <name type="scientific">Amycolatopsis xylanica</name>
    <dbReference type="NCBI Taxonomy" id="589385"/>
    <lineage>
        <taxon>Bacteria</taxon>
        <taxon>Bacillati</taxon>
        <taxon>Actinomycetota</taxon>
        <taxon>Actinomycetes</taxon>
        <taxon>Pseudonocardiales</taxon>
        <taxon>Pseudonocardiaceae</taxon>
        <taxon>Amycolatopsis</taxon>
    </lineage>
</organism>
<feature type="domain" description="VOC" evidence="1">
    <location>
        <begin position="1"/>
        <end position="109"/>
    </location>
</feature>
<dbReference type="PANTHER" id="PTHR35908:SF1">
    <property type="entry name" value="CONSERVED PROTEIN"/>
    <property type="match status" value="1"/>
</dbReference>
<protein>
    <recommendedName>
        <fullName evidence="1">VOC domain-containing protein</fullName>
    </recommendedName>
</protein>
<dbReference type="STRING" id="589385.SAMN05421504_11676"/>
<dbReference type="Pfam" id="PF18029">
    <property type="entry name" value="Glyoxalase_6"/>
    <property type="match status" value="1"/>
</dbReference>
<dbReference type="EMBL" id="FNON01000016">
    <property type="protein sequence ID" value="SDZ43060.1"/>
    <property type="molecule type" value="Genomic_DNA"/>
</dbReference>
<dbReference type="AlphaFoldDB" id="A0A1H3SZ49"/>
<sequence length="111" mass="11822">MVTIDCADPRALAAFWTEALGLEVSQDFFGEYLVLSSDASPVAIGIQRVPEPRAGKNRLHLDLTTEDSDGEVARLVALGAKEVGKHEVPGFGWTVLTDPEGNEFCVGAAHA</sequence>
<accession>A0A1H3SZ49</accession>
<name>A0A1H3SZ49_9PSEU</name>
<dbReference type="PANTHER" id="PTHR35908">
    <property type="entry name" value="HYPOTHETICAL FUSION PROTEIN"/>
    <property type="match status" value="1"/>
</dbReference>
<proteinExistence type="predicted"/>
<keyword evidence="3" id="KW-1185">Reference proteome</keyword>
<dbReference type="PROSITE" id="PS51819">
    <property type="entry name" value="VOC"/>
    <property type="match status" value="1"/>
</dbReference>
<dbReference type="SUPFAM" id="SSF54593">
    <property type="entry name" value="Glyoxalase/Bleomycin resistance protein/Dihydroxybiphenyl dioxygenase"/>
    <property type="match status" value="1"/>
</dbReference>
<dbReference type="InterPro" id="IPR037523">
    <property type="entry name" value="VOC_core"/>
</dbReference>
<dbReference type="InterPro" id="IPR029068">
    <property type="entry name" value="Glyas_Bleomycin-R_OHBP_Dase"/>
</dbReference>
<dbReference type="Proteomes" id="UP000199515">
    <property type="component" value="Unassembled WGS sequence"/>
</dbReference>
<evidence type="ECO:0000313" key="2">
    <source>
        <dbReference type="EMBL" id="SDZ43060.1"/>
    </source>
</evidence>
<gene>
    <name evidence="2" type="ORF">SAMN05421504_11676</name>
</gene>
<evidence type="ECO:0000259" key="1">
    <source>
        <dbReference type="PROSITE" id="PS51819"/>
    </source>
</evidence>
<reference evidence="2 3" key="1">
    <citation type="submission" date="2016-10" db="EMBL/GenBank/DDBJ databases">
        <authorList>
            <person name="de Groot N.N."/>
        </authorList>
    </citation>
    <scope>NUCLEOTIDE SEQUENCE [LARGE SCALE GENOMIC DNA]</scope>
    <source>
        <strain evidence="2 3">CPCC 202699</strain>
    </source>
</reference>
<evidence type="ECO:0000313" key="3">
    <source>
        <dbReference type="Proteomes" id="UP000199515"/>
    </source>
</evidence>
<dbReference type="CDD" id="cd06587">
    <property type="entry name" value="VOC"/>
    <property type="match status" value="1"/>
</dbReference>
<dbReference type="Gene3D" id="3.10.180.10">
    <property type="entry name" value="2,3-Dihydroxybiphenyl 1,2-Dioxygenase, domain 1"/>
    <property type="match status" value="1"/>
</dbReference>
<dbReference type="InterPro" id="IPR041581">
    <property type="entry name" value="Glyoxalase_6"/>
</dbReference>